<dbReference type="Proteomes" id="UP000319267">
    <property type="component" value="Unassembled WGS sequence"/>
</dbReference>
<dbReference type="EMBL" id="FXTQ01000001">
    <property type="protein sequence ID" value="SMO47421.1"/>
    <property type="molecule type" value="Genomic_DNA"/>
</dbReference>
<evidence type="ECO:0000313" key="2">
    <source>
        <dbReference type="Proteomes" id="UP000319267"/>
    </source>
</evidence>
<reference evidence="1 2" key="1">
    <citation type="submission" date="2017-05" db="EMBL/GenBank/DDBJ databases">
        <authorList>
            <person name="Varghese N."/>
            <person name="Submissions S."/>
        </authorList>
    </citation>
    <scope>NUCLEOTIDE SEQUENCE [LARGE SCALE GENOMIC DNA]</scope>
    <source>
        <strain evidence="1 2">DSM 29982</strain>
    </source>
</reference>
<protein>
    <submittedName>
        <fullName evidence="1">Uncharacterized protein</fullName>
    </submittedName>
</protein>
<accession>A0A521BKS2</accession>
<keyword evidence="2" id="KW-1185">Reference proteome</keyword>
<proteinExistence type="predicted"/>
<sequence length="127" mass="14965">MKTTIFIFIISLISLPSIAQISKEKKVIFFNGSTMTLNNNIFTVDKAQFKCIGKNKKINFKSIKKSVSDLETINNEIIKRKDYDKTKRPDFYYSDFYDLYFFVKTDQYSGKLYHVERVWIVDGKTTN</sequence>
<name>A0A521BKS2_9FLAO</name>
<dbReference type="RefSeq" id="WP_111378172.1">
    <property type="nucleotide sequence ID" value="NZ_CP043612.1"/>
</dbReference>
<dbReference type="AlphaFoldDB" id="A0A521BKS2"/>
<gene>
    <name evidence="1" type="ORF">SAMN06265220_1011065</name>
</gene>
<organism evidence="1 2">
    <name type="scientific">Flavobacterium nitrogenifigens</name>
    <dbReference type="NCBI Taxonomy" id="1617283"/>
    <lineage>
        <taxon>Bacteria</taxon>
        <taxon>Pseudomonadati</taxon>
        <taxon>Bacteroidota</taxon>
        <taxon>Flavobacteriia</taxon>
        <taxon>Flavobacteriales</taxon>
        <taxon>Flavobacteriaceae</taxon>
        <taxon>Flavobacterium</taxon>
    </lineage>
</organism>
<evidence type="ECO:0000313" key="1">
    <source>
        <dbReference type="EMBL" id="SMO47421.1"/>
    </source>
</evidence>